<name>A0A6I1EVN2_9BURK</name>
<dbReference type="AlphaFoldDB" id="A0A6I1EVN2"/>
<dbReference type="Proteomes" id="UP000430564">
    <property type="component" value="Unassembled WGS sequence"/>
</dbReference>
<dbReference type="InterPro" id="IPR027417">
    <property type="entry name" value="P-loop_NTPase"/>
</dbReference>
<dbReference type="RefSeq" id="WP_152157417.1">
    <property type="nucleotide sequence ID" value="NZ_WEHX01000003.1"/>
</dbReference>
<evidence type="ECO:0000313" key="1">
    <source>
        <dbReference type="EMBL" id="KAB7662939.1"/>
    </source>
</evidence>
<organism evidence="1 2">
    <name type="scientific">Sutterella seckii</name>
    <dbReference type="NCBI Taxonomy" id="1944635"/>
    <lineage>
        <taxon>Bacteria</taxon>
        <taxon>Pseudomonadati</taxon>
        <taxon>Pseudomonadota</taxon>
        <taxon>Betaproteobacteria</taxon>
        <taxon>Burkholderiales</taxon>
        <taxon>Sutterellaceae</taxon>
        <taxon>Sutterella</taxon>
    </lineage>
</organism>
<dbReference type="Pfam" id="PF10923">
    <property type="entry name" value="BrxC_BrxD"/>
    <property type="match status" value="1"/>
</dbReference>
<dbReference type="InterPro" id="IPR021228">
    <property type="entry name" value="BrxD"/>
</dbReference>
<reference evidence="1 2" key="1">
    <citation type="submission" date="2019-10" db="EMBL/GenBank/DDBJ databases">
        <title>Genome diversity of Sutterella seckii.</title>
        <authorList>
            <person name="Chaplin A.V."/>
            <person name="Sokolova S.R."/>
            <person name="Mosin K.A."/>
            <person name="Ivanova E.L."/>
            <person name="Kochetkova T.O."/>
            <person name="Goltsov A.Y."/>
            <person name="Trofimov D.Y."/>
            <person name="Efimov B.A."/>
        </authorList>
    </citation>
    <scope>NUCLEOTIDE SEQUENCE [LARGE SCALE GENOMIC DNA]</scope>
    <source>
        <strain evidence="1 2">ASD393</strain>
    </source>
</reference>
<dbReference type="OrthoDB" id="9772976at2"/>
<accession>A0A6I1EVN2</accession>
<dbReference type="EMBL" id="WEHX01000003">
    <property type="protein sequence ID" value="KAB7662939.1"/>
    <property type="molecule type" value="Genomic_DNA"/>
</dbReference>
<gene>
    <name evidence="1" type="ORF">GBM95_01175</name>
</gene>
<proteinExistence type="predicted"/>
<sequence length="441" mass="49412">MAQEQKVPKRIARTVLNALKGGVVPRIGLPYIAVGRKKEIDALLSDIEIVSEGGASVRFITGRYGSGKSFLLQTIRAYAMDRGFVVADADLSPERRLQGTKGQGLATYKELMQNLATKTMPEGGALTLILERWMSAIRAGLAEENIPPGNPAYLAQGESRILAQIAKLGEVVHGYEFSALLVRYFRAMTAGEDEVRANIVKWLRGEYATRADAKRDLGVNLIVTDDNWYDFVKIFALFLRGAGYSGLLVLIDELVNLYKIPNSISRQYNYEKVLTIYNDALQGRARYLGILMGGTPQAVEDQRRGLFSYEALRSRLASGRFSEEGRQDLMSPVIRLEPLTTEELLVLIEKLAHMHAGLYGYPCRLGEKDFARFLEIEYDREGASSHLTPREIIRDFIEALNLFMQHPDLTVETLFKSGEFAPAEKAEADRDKEKLFAEFDI</sequence>
<comment type="caution">
    <text evidence="1">The sequence shown here is derived from an EMBL/GenBank/DDBJ whole genome shotgun (WGS) entry which is preliminary data.</text>
</comment>
<protein>
    <submittedName>
        <fullName evidence="1">Biotin carboxylase</fullName>
    </submittedName>
</protein>
<evidence type="ECO:0000313" key="2">
    <source>
        <dbReference type="Proteomes" id="UP000430564"/>
    </source>
</evidence>
<dbReference type="SUPFAM" id="SSF52540">
    <property type="entry name" value="P-loop containing nucleoside triphosphate hydrolases"/>
    <property type="match status" value="1"/>
</dbReference>